<comment type="caution">
    <text evidence="1">The sequence shown here is derived from an EMBL/GenBank/DDBJ whole genome shotgun (WGS) entry which is preliminary data.</text>
</comment>
<sequence>MGSLSAFSSFLSSLAAGPSPASGADDATRRLQIGHSLMRLLDADVYVSCRLDANDAYSSPVWVNMSDANMRRYQEHFQFHDPLTPRMRAAGRAARVADVVDPRALRATEFHSDFLAADALAEGTNYFPASPGRWTCACGGPPAGHPSTPRRWRCYRPAAP</sequence>
<keyword evidence="2" id="KW-1185">Reference proteome</keyword>
<evidence type="ECO:0000313" key="1">
    <source>
        <dbReference type="EMBL" id="MBB2996942.1"/>
    </source>
</evidence>
<accession>A0A839QUI8</accession>
<protein>
    <submittedName>
        <fullName evidence="1">Uncharacterized protein</fullName>
    </submittedName>
</protein>
<gene>
    <name evidence="1" type="ORF">E9229_003189</name>
</gene>
<proteinExistence type="predicted"/>
<organism evidence="1 2">
    <name type="scientific">Paeniglutamicibacter cryotolerans</name>
    <dbReference type="NCBI Taxonomy" id="670079"/>
    <lineage>
        <taxon>Bacteria</taxon>
        <taxon>Bacillati</taxon>
        <taxon>Actinomycetota</taxon>
        <taxon>Actinomycetes</taxon>
        <taxon>Micrococcales</taxon>
        <taxon>Micrococcaceae</taxon>
        <taxon>Paeniglutamicibacter</taxon>
    </lineage>
</organism>
<dbReference type="AlphaFoldDB" id="A0A839QUI8"/>
<dbReference type="Proteomes" id="UP000523000">
    <property type="component" value="Unassembled WGS sequence"/>
</dbReference>
<name>A0A839QUI8_9MICC</name>
<evidence type="ECO:0000313" key="2">
    <source>
        <dbReference type="Proteomes" id="UP000523000"/>
    </source>
</evidence>
<reference evidence="1 2" key="1">
    <citation type="submission" date="2020-08" db="EMBL/GenBank/DDBJ databases">
        <title>Sequencing the genomes of 1000 actinobacteria strains.</title>
        <authorList>
            <person name="Klenk H.-P."/>
        </authorList>
    </citation>
    <scope>NUCLEOTIDE SEQUENCE [LARGE SCALE GENOMIC DNA]</scope>
    <source>
        <strain evidence="1 2">DSM 22826</strain>
    </source>
</reference>
<dbReference type="RefSeq" id="WP_183512513.1">
    <property type="nucleotide sequence ID" value="NZ_BAABGK010000109.1"/>
</dbReference>
<dbReference type="EMBL" id="JACHVS010000002">
    <property type="protein sequence ID" value="MBB2996942.1"/>
    <property type="molecule type" value="Genomic_DNA"/>
</dbReference>